<dbReference type="RefSeq" id="WP_133444493.1">
    <property type="nucleotide sequence ID" value="NZ_SCWB01000019.1"/>
</dbReference>
<evidence type="ECO:0000313" key="1">
    <source>
        <dbReference type="EMBL" id="TDM06987.1"/>
    </source>
</evidence>
<comment type="caution">
    <text evidence="1">The sequence shown here is derived from an EMBL/GenBank/DDBJ whole genome shotgun (WGS) entry which is preliminary data.</text>
</comment>
<gene>
    <name evidence="1" type="ORF">ERX29_09760</name>
</gene>
<proteinExistence type="predicted"/>
<dbReference type="Proteomes" id="UP000294802">
    <property type="component" value="Unassembled WGS sequence"/>
</dbReference>
<dbReference type="AlphaFoldDB" id="A0A4R6BSG2"/>
<protein>
    <submittedName>
        <fullName evidence="1">Uncharacterized protein</fullName>
    </submittedName>
</protein>
<sequence>MKEERPYTVAFDYNQLDMTIDFDTKTIRKLEGEPRKDQPDWDEESDFKTYRYRYGYIYFNKYKKLFAISYYDKKLMKKWEDDY</sequence>
<evidence type="ECO:0000313" key="2">
    <source>
        <dbReference type="Proteomes" id="UP000294802"/>
    </source>
</evidence>
<organism evidence="1 2">
    <name type="scientific">Macrococcus lamae</name>
    <dbReference type="NCBI Taxonomy" id="198484"/>
    <lineage>
        <taxon>Bacteria</taxon>
        <taxon>Bacillati</taxon>
        <taxon>Bacillota</taxon>
        <taxon>Bacilli</taxon>
        <taxon>Bacillales</taxon>
        <taxon>Staphylococcaceae</taxon>
        <taxon>Macrococcus</taxon>
    </lineage>
</organism>
<dbReference type="OrthoDB" id="9842553at2"/>
<accession>A0A4R6BSG2</accession>
<reference evidence="1 2" key="1">
    <citation type="submission" date="2019-01" db="EMBL/GenBank/DDBJ databases">
        <title>Draft genome sequences of the type strains of six Macrococcus species.</title>
        <authorList>
            <person name="Mazhar S."/>
            <person name="Altermann E."/>
            <person name="Hill C."/>
            <person name="Mcauliffe O."/>
        </authorList>
    </citation>
    <scope>NUCLEOTIDE SEQUENCE [LARGE SCALE GENOMIC DNA]</scope>
    <source>
        <strain evidence="1 2">CCM4815</strain>
    </source>
</reference>
<dbReference type="EMBL" id="SCWB01000019">
    <property type="protein sequence ID" value="TDM06987.1"/>
    <property type="molecule type" value="Genomic_DNA"/>
</dbReference>
<name>A0A4R6BSG2_9STAP</name>
<keyword evidence="2" id="KW-1185">Reference proteome</keyword>